<gene>
    <name evidence="1" type="ordered locus">ECH_0694</name>
</gene>
<proteinExistence type="predicted"/>
<protein>
    <submittedName>
        <fullName evidence="1">Uncharacterized protein</fullName>
    </submittedName>
</protein>
<organism evidence="1 2">
    <name type="scientific">Ehrlichia chaffeensis (strain ATCC CRL-10679 / Arkansas)</name>
    <dbReference type="NCBI Taxonomy" id="205920"/>
    <lineage>
        <taxon>Bacteria</taxon>
        <taxon>Pseudomonadati</taxon>
        <taxon>Pseudomonadota</taxon>
        <taxon>Alphaproteobacteria</taxon>
        <taxon>Rickettsiales</taxon>
        <taxon>Anaplasmataceae</taxon>
        <taxon>Ehrlichia</taxon>
    </lineage>
</organism>
<evidence type="ECO:0000313" key="2">
    <source>
        <dbReference type="Proteomes" id="UP000008320"/>
    </source>
</evidence>
<sequence length="39" mass="4673">MILYNINGILVFFWKKPYLYQDMSKFVVVEMILGIGFIK</sequence>
<name>Q2GGD4_EHRCR</name>
<reference evidence="1 2" key="1">
    <citation type="journal article" date="2006" name="PLoS Genet.">
        <title>Comparative genomics of emerging human ehrlichiosis agents.</title>
        <authorList>
            <person name="Dunning Hotopp J.C."/>
            <person name="Lin M."/>
            <person name="Madupu R."/>
            <person name="Crabtree J."/>
            <person name="Angiuoli S.V."/>
            <person name="Eisen J.A."/>
            <person name="Seshadri R."/>
            <person name="Ren Q."/>
            <person name="Wu M."/>
            <person name="Utterback T.R."/>
            <person name="Smith S."/>
            <person name="Lewis M."/>
            <person name="Khouri H."/>
            <person name="Zhang C."/>
            <person name="Niu H."/>
            <person name="Lin Q."/>
            <person name="Ohashi N."/>
            <person name="Zhi N."/>
            <person name="Nelson W."/>
            <person name="Brinkac L.M."/>
            <person name="Dodson R.J."/>
            <person name="Rosovitz M.J."/>
            <person name="Sundaram J."/>
            <person name="Daugherty S.C."/>
            <person name="Davidsen T."/>
            <person name="Durkin A.S."/>
            <person name="Gwinn M."/>
            <person name="Haft D.H."/>
            <person name="Selengut J.D."/>
            <person name="Sullivan S.A."/>
            <person name="Zafar N."/>
            <person name="Zhou L."/>
            <person name="Benahmed F."/>
            <person name="Forberger H."/>
            <person name="Halpin R."/>
            <person name="Mulligan S."/>
            <person name="Robinson J."/>
            <person name="White O."/>
            <person name="Rikihisa Y."/>
            <person name="Tettelin H."/>
        </authorList>
    </citation>
    <scope>NUCLEOTIDE SEQUENCE [LARGE SCALE GENOMIC DNA]</scope>
    <source>
        <strain evidence="2">ATCC CRL-10679 / Arkansas</strain>
    </source>
</reference>
<keyword evidence="2" id="KW-1185">Reference proteome</keyword>
<dbReference type="Proteomes" id="UP000008320">
    <property type="component" value="Chromosome"/>
</dbReference>
<dbReference type="AlphaFoldDB" id="Q2GGD4"/>
<dbReference type="KEGG" id="ech:ECH_0694"/>
<dbReference type="HOGENOM" id="CLU_3343134_0_0_5"/>
<evidence type="ECO:0000313" key="1">
    <source>
        <dbReference type="EMBL" id="ABD45038.1"/>
    </source>
</evidence>
<dbReference type="EMBL" id="CP000236">
    <property type="protein sequence ID" value="ABD45038.1"/>
    <property type="molecule type" value="Genomic_DNA"/>
</dbReference>
<accession>Q2GGD4</accession>